<dbReference type="GO" id="GO:0016779">
    <property type="term" value="F:nucleotidyltransferase activity"/>
    <property type="evidence" value="ECO:0007669"/>
    <property type="project" value="UniProtKB-KW"/>
</dbReference>
<dbReference type="InterPro" id="IPR046906">
    <property type="entry name" value="Mab-21_HhH/H2TH-like"/>
</dbReference>
<dbReference type="AlphaFoldDB" id="A0A6J8ENP1"/>
<keyword evidence="9" id="KW-1185">Reference proteome</keyword>
<evidence type="ECO:0000313" key="8">
    <source>
        <dbReference type="EMBL" id="CAC5422214.1"/>
    </source>
</evidence>
<dbReference type="InterPro" id="IPR024810">
    <property type="entry name" value="MAB21L/cGLR"/>
</dbReference>
<dbReference type="PANTHER" id="PTHR10656">
    <property type="entry name" value="CELL FATE DETERMINING PROTEIN MAB21-RELATED"/>
    <property type="match status" value="1"/>
</dbReference>
<evidence type="ECO:0000259" key="7">
    <source>
        <dbReference type="Pfam" id="PF20266"/>
    </source>
</evidence>
<keyword evidence="4" id="KW-0548">Nucleotidyltransferase</keyword>
<comment type="similarity">
    <text evidence="2">Belongs to the mab-21 family.</text>
</comment>
<feature type="domain" description="Mab-21-like HhH/H2TH-like" evidence="7">
    <location>
        <begin position="205"/>
        <end position="282"/>
    </location>
</feature>
<dbReference type="Gene3D" id="1.10.1410.40">
    <property type="match status" value="1"/>
</dbReference>
<gene>
    <name evidence="8" type="ORF">MCOR_54278</name>
</gene>
<protein>
    <recommendedName>
        <fullName evidence="7">Mab-21-like HhH/H2TH-like domain-containing protein</fullName>
    </recommendedName>
</protein>
<dbReference type="Pfam" id="PF20266">
    <property type="entry name" value="Mab-21_C"/>
    <property type="match status" value="1"/>
</dbReference>
<evidence type="ECO:0000256" key="3">
    <source>
        <dbReference type="ARBA" id="ARBA00022679"/>
    </source>
</evidence>
<dbReference type="SMART" id="SM01265">
    <property type="entry name" value="Mab-21"/>
    <property type="match status" value="1"/>
</dbReference>
<evidence type="ECO:0000256" key="1">
    <source>
        <dbReference type="ARBA" id="ARBA00001946"/>
    </source>
</evidence>
<evidence type="ECO:0000256" key="4">
    <source>
        <dbReference type="ARBA" id="ARBA00022695"/>
    </source>
</evidence>
<reference evidence="8 9" key="1">
    <citation type="submission" date="2020-06" db="EMBL/GenBank/DDBJ databases">
        <authorList>
            <person name="Li R."/>
            <person name="Bekaert M."/>
        </authorList>
    </citation>
    <scope>NUCLEOTIDE SEQUENCE [LARGE SCALE GENOMIC DNA]</scope>
    <source>
        <strain evidence="9">wild</strain>
    </source>
</reference>
<proteinExistence type="inferred from homology"/>
<dbReference type="Gene3D" id="3.30.460.90">
    <property type="match status" value="1"/>
</dbReference>
<name>A0A6J8ENP1_MYTCO</name>
<keyword evidence="3" id="KW-0808">Transferase</keyword>
<evidence type="ECO:0000256" key="6">
    <source>
        <dbReference type="ARBA" id="ARBA00022842"/>
    </source>
</evidence>
<accession>A0A6J8ENP1</accession>
<evidence type="ECO:0000313" key="9">
    <source>
        <dbReference type="Proteomes" id="UP000507470"/>
    </source>
</evidence>
<keyword evidence="5" id="KW-0479">Metal-binding</keyword>
<dbReference type="PANTHER" id="PTHR10656:SF42">
    <property type="entry name" value="CYCLIC GMP-AMP SYNTHASE-LIKE PROTEIN-RELATED"/>
    <property type="match status" value="1"/>
</dbReference>
<comment type="cofactor">
    <cofactor evidence="1">
        <name>Mg(2+)</name>
        <dbReference type="ChEBI" id="CHEBI:18420"/>
    </cofactor>
</comment>
<dbReference type="OrthoDB" id="6160741at2759"/>
<evidence type="ECO:0000256" key="5">
    <source>
        <dbReference type="ARBA" id="ARBA00022723"/>
    </source>
</evidence>
<dbReference type="GO" id="GO:0046872">
    <property type="term" value="F:metal ion binding"/>
    <property type="evidence" value="ECO:0007669"/>
    <property type="project" value="UniProtKB-KW"/>
</dbReference>
<keyword evidence="6" id="KW-0460">Magnesium</keyword>
<sequence length="644" mass="74992">MENAFFKYVSRNVCKFKETDQDLKDIEQHVMKLVKMLLNKVTENDSFFKTKEKLIASSRIPVVVPTDYGELRTKHVKYHKLFLEYIQKQQLYSESDEHTTQSQDTVQSVGLVARYEVEIGVDLMLAFKHPSSEDILKNDGFPKEYKKLLLDKGCHLVAKSCHQTKTNHSPSSYGSDIHHTCRCDCWFISFAAMETEKMKDLNEAHKNCYKILKAILIGSVNYPGKCMNLSSYMLKNALLYHVHRDKCTVKSFVSCIPRILDYLRTGVQNVDMPCFFARDLNVWGKVVIAPVLAKLSCFSEQEPAVHSMLWVEFWRRVVLVFKDLLLRQEDQDQWVRTSDKIDCLRTLITFMLKNITSPNKVEVFCWKAIQNCYLSSGASKWRTHFFKYVSRNVCKFKETDQDLKDIEQHVMKLVKMLLNKVTENDSFFKTKEVFPTGSFYEGTKIRSPDEFDFMVVLDPLAFAKSITLDSRCNTSPWFRNINVNNYSSTTKVIVTDTRRVRPPWSAEKEFWKEINSIIENTPVVVPTDYGELRTKHVKYHKLFLEYIQKQQLYSESDEHTTQSQDTVQSVGLVARYEVEIGVDLMLAFKHPSSEDILKNDGFPKEYKKLLLDKGCHLVAKSCHQTKTNHSPIVLWERYSPHMSL</sequence>
<dbReference type="Proteomes" id="UP000507470">
    <property type="component" value="Unassembled WGS sequence"/>
</dbReference>
<dbReference type="EMBL" id="CACVKT020009531">
    <property type="protein sequence ID" value="CAC5422214.1"/>
    <property type="molecule type" value="Genomic_DNA"/>
</dbReference>
<organism evidence="8 9">
    <name type="scientific">Mytilus coruscus</name>
    <name type="common">Sea mussel</name>
    <dbReference type="NCBI Taxonomy" id="42192"/>
    <lineage>
        <taxon>Eukaryota</taxon>
        <taxon>Metazoa</taxon>
        <taxon>Spiralia</taxon>
        <taxon>Lophotrochozoa</taxon>
        <taxon>Mollusca</taxon>
        <taxon>Bivalvia</taxon>
        <taxon>Autobranchia</taxon>
        <taxon>Pteriomorphia</taxon>
        <taxon>Mytilida</taxon>
        <taxon>Mytiloidea</taxon>
        <taxon>Mytilidae</taxon>
        <taxon>Mytilinae</taxon>
        <taxon>Mytilus</taxon>
    </lineage>
</organism>
<evidence type="ECO:0000256" key="2">
    <source>
        <dbReference type="ARBA" id="ARBA00008307"/>
    </source>
</evidence>